<reference evidence="1 2" key="1">
    <citation type="submission" date="2019-03" db="EMBL/GenBank/DDBJ databases">
        <title>Draft Genome Sequences of Six Type Strains of the Genus Massilia.</title>
        <authorList>
            <person name="Miess H."/>
            <person name="Frediansyhah A."/>
            <person name="Gross H."/>
        </authorList>
    </citation>
    <scope>NUCLEOTIDE SEQUENCE [LARGE SCALE GENOMIC DNA]</scope>
    <source>
        <strain evidence="1 2">DSM 17505</strain>
    </source>
</reference>
<dbReference type="Pfam" id="PF05717">
    <property type="entry name" value="TnpB_IS66"/>
    <property type="match status" value="1"/>
</dbReference>
<dbReference type="Proteomes" id="UP000294359">
    <property type="component" value="Chromosome"/>
</dbReference>
<evidence type="ECO:0000313" key="2">
    <source>
        <dbReference type="Proteomes" id="UP000294359"/>
    </source>
</evidence>
<evidence type="ECO:0000313" key="1">
    <source>
        <dbReference type="EMBL" id="QBQ36736.1"/>
    </source>
</evidence>
<sequence length="53" mass="5886">MACAGCSRLEVGALHWPQATNETVLLSQARLSMLLEGFDWRRQERTGKPEAGL</sequence>
<accession>A0ABX5S8Q1</accession>
<gene>
    <name evidence="1" type="ORF">E1742_11590</name>
</gene>
<proteinExistence type="predicted"/>
<organism evidence="1 2">
    <name type="scientific">Pseudoduganella plicata</name>
    <dbReference type="NCBI Taxonomy" id="321984"/>
    <lineage>
        <taxon>Bacteria</taxon>
        <taxon>Pseudomonadati</taxon>
        <taxon>Pseudomonadota</taxon>
        <taxon>Betaproteobacteria</taxon>
        <taxon>Burkholderiales</taxon>
        <taxon>Oxalobacteraceae</taxon>
        <taxon>Telluria group</taxon>
        <taxon>Pseudoduganella</taxon>
    </lineage>
</organism>
<dbReference type="EMBL" id="CP038026">
    <property type="protein sequence ID" value="QBQ36736.1"/>
    <property type="molecule type" value="Genomic_DNA"/>
</dbReference>
<dbReference type="RefSeq" id="WP_134385016.1">
    <property type="nucleotide sequence ID" value="NZ_BMWW01000001.1"/>
</dbReference>
<keyword evidence="2" id="KW-1185">Reference proteome</keyword>
<name>A0ABX5S8Q1_9BURK</name>
<dbReference type="InterPro" id="IPR008878">
    <property type="entry name" value="Transposase_IS66_Orf2"/>
</dbReference>
<evidence type="ECO:0008006" key="3">
    <source>
        <dbReference type="Google" id="ProtNLM"/>
    </source>
</evidence>
<protein>
    <recommendedName>
        <fullName evidence="3">Transposase</fullName>
    </recommendedName>
</protein>